<evidence type="ECO:0000313" key="1">
    <source>
        <dbReference type="EMBL" id="JAH56248.1"/>
    </source>
</evidence>
<reference evidence="1" key="2">
    <citation type="journal article" date="2015" name="Fish Shellfish Immunol.">
        <title>Early steps in the European eel (Anguilla anguilla)-Vibrio vulnificus interaction in the gills: Role of the RtxA13 toxin.</title>
        <authorList>
            <person name="Callol A."/>
            <person name="Pajuelo D."/>
            <person name="Ebbesson L."/>
            <person name="Teles M."/>
            <person name="MacKenzie S."/>
            <person name="Amaro C."/>
        </authorList>
    </citation>
    <scope>NUCLEOTIDE SEQUENCE</scope>
</reference>
<organism evidence="1">
    <name type="scientific">Anguilla anguilla</name>
    <name type="common">European freshwater eel</name>
    <name type="synonym">Muraena anguilla</name>
    <dbReference type="NCBI Taxonomy" id="7936"/>
    <lineage>
        <taxon>Eukaryota</taxon>
        <taxon>Metazoa</taxon>
        <taxon>Chordata</taxon>
        <taxon>Craniata</taxon>
        <taxon>Vertebrata</taxon>
        <taxon>Euteleostomi</taxon>
        <taxon>Actinopterygii</taxon>
        <taxon>Neopterygii</taxon>
        <taxon>Teleostei</taxon>
        <taxon>Anguilliformes</taxon>
        <taxon>Anguillidae</taxon>
        <taxon>Anguilla</taxon>
    </lineage>
</organism>
<proteinExistence type="predicted"/>
<name>A0A0E9TU62_ANGAN</name>
<dbReference type="AlphaFoldDB" id="A0A0E9TU62"/>
<sequence>MQPIFCRAAAVSYWPRSPLFRVSGNMNAIIQLISLFMK</sequence>
<dbReference type="EMBL" id="GBXM01052329">
    <property type="protein sequence ID" value="JAH56248.1"/>
    <property type="molecule type" value="Transcribed_RNA"/>
</dbReference>
<reference evidence="1" key="1">
    <citation type="submission" date="2014-11" db="EMBL/GenBank/DDBJ databases">
        <authorList>
            <person name="Amaro Gonzalez C."/>
        </authorList>
    </citation>
    <scope>NUCLEOTIDE SEQUENCE</scope>
</reference>
<accession>A0A0E9TU62</accession>
<protein>
    <submittedName>
        <fullName evidence="1">Uncharacterized protein</fullName>
    </submittedName>
</protein>